<keyword evidence="4" id="KW-1185">Reference proteome</keyword>
<gene>
    <name evidence="3" type="ORF">SORBI_3002G331000</name>
</gene>
<evidence type="ECO:0000313" key="4">
    <source>
        <dbReference type="Proteomes" id="UP000000768"/>
    </source>
</evidence>
<protein>
    <recommendedName>
        <fullName evidence="2">F-box domain-containing protein</fullName>
    </recommendedName>
</protein>
<organism evidence="3 4">
    <name type="scientific">Sorghum bicolor</name>
    <name type="common">Sorghum</name>
    <name type="synonym">Sorghum vulgare</name>
    <dbReference type="NCBI Taxonomy" id="4558"/>
    <lineage>
        <taxon>Eukaryota</taxon>
        <taxon>Viridiplantae</taxon>
        <taxon>Streptophyta</taxon>
        <taxon>Embryophyta</taxon>
        <taxon>Tracheophyta</taxon>
        <taxon>Spermatophyta</taxon>
        <taxon>Magnoliopsida</taxon>
        <taxon>Liliopsida</taxon>
        <taxon>Poales</taxon>
        <taxon>Poaceae</taxon>
        <taxon>PACMAD clade</taxon>
        <taxon>Panicoideae</taxon>
        <taxon>Andropogonodae</taxon>
        <taxon>Andropogoneae</taxon>
        <taxon>Sorghinae</taxon>
        <taxon>Sorghum</taxon>
    </lineage>
</organism>
<sequence length="417" mass="45386">MGWKLGLGSSSASPARPHRSSQSPNPGDPKPPGPRRAGSPLPSSPAWRNPTVPRFLPFATHLAFPSTNRRLAMPGNREVAVGGGADRFSDLPDGILELVLSFLPAADAVRTSVLSRRFRGAWAHAPALNFSDHLLRDLFLGFAREALARYGAPDIPALHVTIESEFNLGPATDAWLRDAMERAVESVSVTVTAPGALHCLTLPRCLRAMSIALRLSGVCFQHCPLVLPEPDAPTSFCGLTELSLSRVRLQERVRPLGVFLSSCCTQLRKLRLSKVSGGLAADGGLTLWPLVLHLDLLEELEVDRVETFTKLQVASSNLRTLGVLSCFESFLQWGMDTVVEISGPRLEDVSWSGSLPKHLSFLNGSHCIRRLSGLRFYLPGKEFHSASAVRLLEMCLADHLTVCIDIPDSTSPAMFFF</sequence>
<dbReference type="CDD" id="cd22160">
    <property type="entry name" value="F-box_AtFBL13-like"/>
    <property type="match status" value="1"/>
</dbReference>
<feature type="region of interest" description="Disordered" evidence="1">
    <location>
        <begin position="1"/>
        <end position="46"/>
    </location>
</feature>
<dbReference type="OMA" id="FLNGSHC"/>
<dbReference type="InterPro" id="IPR055312">
    <property type="entry name" value="FBL15-like"/>
</dbReference>
<dbReference type="PROSITE" id="PS50181">
    <property type="entry name" value="FBOX"/>
    <property type="match status" value="1"/>
</dbReference>
<evidence type="ECO:0000256" key="1">
    <source>
        <dbReference type="SAM" id="MobiDB-lite"/>
    </source>
</evidence>
<evidence type="ECO:0000259" key="2">
    <source>
        <dbReference type="PROSITE" id="PS50181"/>
    </source>
</evidence>
<reference evidence="4" key="2">
    <citation type="journal article" date="2018" name="Plant J.">
        <title>The Sorghum bicolor reference genome: improved assembly, gene annotations, a transcriptome atlas, and signatures of genome organization.</title>
        <authorList>
            <person name="McCormick R.F."/>
            <person name="Truong S.K."/>
            <person name="Sreedasyam A."/>
            <person name="Jenkins J."/>
            <person name="Shu S."/>
            <person name="Sims D."/>
            <person name="Kennedy M."/>
            <person name="Amirebrahimi M."/>
            <person name="Weers B.D."/>
            <person name="McKinley B."/>
            <person name="Mattison A."/>
            <person name="Morishige D.T."/>
            <person name="Grimwood J."/>
            <person name="Schmutz J."/>
            <person name="Mullet J.E."/>
        </authorList>
    </citation>
    <scope>NUCLEOTIDE SEQUENCE [LARGE SCALE GENOMIC DNA]</scope>
    <source>
        <strain evidence="4">cv. BTx623</strain>
    </source>
</reference>
<evidence type="ECO:0000313" key="3">
    <source>
        <dbReference type="EMBL" id="OQU90060.1"/>
    </source>
</evidence>
<dbReference type="Pfam" id="PF00646">
    <property type="entry name" value="F-box"/>
    <property type="match status" value="1"/>
</dbReference>
<dbReference type="SUPFAM" id="SSF52047">
    <property type="entry name" value="RNI-like"/>
    <property type="match status" value="1"/>
</dbReference>
<dbReference type="Gene3D" id="3.80.10.10">
    <property type="entry name" value="Ribonuclease Inhibitor"/>
    <property type="match status" value="1"/>
</dbReference>
<dbReference type="SUPFAM" id="SSF81383">
    <property type="entry name" value="F-box domain"/>
    <property type="match status" value="1"/>
</dbReference>
<dbReference type="PANTHER" id="PTHR34709">
    <property type="entry name" value="OS10G0396666 PROTEIN"/>
    <property type="match status" value="1"/>
</dbReference>
<dbReference type="EMBL" id="CM000761">
    <property type="protein sequence ID" value="OQU90060.1"/>
    <property type="molecule type" value="Genomic_DNA"/>
</dbReference>
<feature type="compositionally biased region" description="Low complexity" evidence="1">
    <location>
        <begin position="9"/>
        <end position="25"/>
    </location>
</feature>
<name>A0A1W0W6R0_SORBI</name>
<dbReference type="Proteomes" id="UP000000768">
    <property type="component" value="Chromosome 2"/>
</dbReference>
<proteinExistence type="predicted"/>
<dbReference type="AlphaFoldDB" id="A0A1W0W6R0"/>
<dbReference type="InParanoid" id="A0A1W0W6R0"/>
<reference evidence="3 4" key="1">
    <citation type="journal article" date="2009" name="Nature">
        <title>The Sorghum bicolor genome and the diversification of grasses.</title>
        <authorList>
            <person name="Paterson A.H."/>
            <person name="Bowers J.E."/>
            <person name="Bruggmann R."/>
            <person name="Dubchak I."/>
            <person name="Grimwood J."/>
            <person name="Gundlach H."/>
            <person name="Haberer G."/>
            <person name="Hellsten U."/>
            <person name="Mitros T."/>
            <person name="Poliakov A."/>
            <person name="Schmutz J."/>
            <person name="Spannagl M."/>
            <person name="Tang H."/>
            <person name="Wang X."/>
            <person name="Wicker T."/>
            <person name="Bharti A.K."/>
            <person name="Chapman J."/>
            <person name="Feltus F.A."/>
            <person name="Gowik U."/>
            <person name="Grigoriev I.V."/>
            <person name="Lyons E."/>
            <person name="Maher C.A."/>
            <person name="Martis M."/>
            <person name="Narechania A."/>
            <person name="Otillar R.P."/>
            <person name="Penning B.W."/>
            <person name="Salamov A.A."/>
            <person name="Wang Y."/>
            <person name="Zhang L."/>
            <person name="Carpita N.C."/>
            <person name="Freeling M."/>
            <person name="Gingle A.R."/>
            <person name="Hash C.T."/>
            <person name="Keller B."/>
            <person name="Klein P."/>
            <person name="Kresovich S."/>
            <person name="McCann M.C."/>
            <person name="Ming R."/>
            <person name="Peterson D.G."/>
            <person name="Mehboob-ur-Rahman"/>
            <person name="Ware D."/>
            <person name="Westhoff P."/>
            <person name="Mayer K.F."/>
            <person name="Messing J."/>
            <person name="Rokhsar D.S."/>
        </authorList>
    </citation>
    <scope>NUCLEOTIDE SEQUENCE [LARGE SCALE GENOMIC DNA]</scope>
    <source>
        <strain evidence="4">cv. BTx623</strain>
    </source>
</reference>
<accession>A0A1W0W6R0</accession>
<dbReference type="InterPro" id="IPR036047">
    <property type="entry name" value="F-box-like_dom_sf"/>
</dbReference>
<dbReference type="Gramene" id="OQU90060">
    <property type="protein sequence ID" value="OQU90060"/>
    <property type="gene ID" value="SORBI_3002G331000"/>
</dbReference>
<dbReference type="InterPro" id="IPR032675">
    <property type="entry name" value="LRR_dom_sf"/>
</dbReference>
<feature type="domain" description="F-box" evidence="2">
    <location>
        <begin position="85"/>
        <end position="138"/>
    </location>
</feature>
<dbReference type="PANTHER" id="PTHR34709:SF70">
    <property type="entry name" value="F-BOX DOMAIN-CONTAINING PROTEIN"/>
    <property type="match status" value="1"/>
</dbReference>
<dbReference type="InterPro" id="IPR053781">
    <property type="entry name" value="F-box_AtFBL13-like"/>
</dbReference>
<dbReference type="InterPro" id="IPR001810">
    <property type="entry name" value="F-box_dom"/>
</dbReference>
<dbReference type="eggNOG" id="ENOG502R5VB">
    <property type="taxonomic scope" value="Eukaryota"/>
</dbReference>